<dbReference type="SUPFAM" id="SSF81653">
    <property type="entry name" value="Calcium ATPase, transduction domain A"/>
    <property type="match status" value="1"/>
</dbReference>
<dbReference type="PRINTS" id="PR00120">
    <property type="entry name" value="HATPASE"/>
</dbReference>
<keyword evidence="8" id="KW-1133">Transmembrane helix</keyword>
<dbReference type="Proteomes" id="UP001432062">
    <property type="component" value="Chromosome"/>
</dbReference>
<evidence type="ECO:0000259" key="13">
    <source>
        <dbReference type="Pfam" id="PF00689"/>
    </source>
</evidence>
<comment type="catalytic activity">
    <reaction evidence="10">
        <text>ATP + H2O = ADP + phosphate + H(+)</text>
        <dbReference type="Rhea" id="RHEA:13065"/>
        <dbReference type="ChEBI" id="CHEBI:15377"/>
        <dbReference type="ChEBI" id="CHEBI:15378"/>
        <dbReference type="ChEBI" id="CHEBI:30616"/>
        <dbReference type="ChEBI" id="CHEBI:43474"/>
        <dbReference type="ChEBI" id="CHEBI:456216"/>
    </reaction>
</comment>
<feature type="region of interest" description="Disordered" evidence="11">
    <location>
        <begin position="440"/>
        <end position="538"/>
    </location>
</feature>
<dbReference type="InterPro" id="IPR023214">
    <property type="entry name" value="HAD_sf"/>
</dbReference>
<dbReference type="PANTHER" id="PTHR24093:SF513">
    <property type="entry name" value="CATION-TRANSPORTING ATPASE I-RELATED"/>
    <property type="match status" value="1"/>
</dbReference>
<evidence type="ECO:0000256" key="1">
    <source>
        <dbReference type="ARBA" id="ARBA00004651"/>
    </source>
</evidence>
<evidence type="ECO:0000256" key="5">
    <source>
        <dbReference type="ARBA" id="ARBA00022840"/>
    </source>
</evidence>
<evidence type="ECO:0000259" key="12">
    <source>
        <dbReference type="Pfam" id="PF00122"/>
    </source>
</evidence>
<dbReference type="SFLD" id="SFLDF00027">
    <property type="entry name" value="p-type_atpase"/>
    <property type="match status" value="1"/>
</dbReference>
<evidence type="ECO:0000256" key="2">
    <source>
        <dbReference type="ARBA" id="ARBA00022692"/>
    </source>
</evidence>
<organism evidence="14 15">
    <name type="scientific">Nocardia vinacea</name>
    <dbReference type="NCBI Taxonomy" id="96468"/>
    <lineage>
        <taxon>Bacteria</taxon>
        <taxon>Bacillati</taxon>
        <taxon>Actinomycetota</taxon>
        <taxon>Actinomycetes</taxon>
        <taxon>Mycobacteriales</taxon>
        <taxon>Nocardiaceae</taxon>
        <taxon>Nocardia</taxon>
    </lineage>
</organism>
<dbReference type="RefSeq" id="WP_329405284.1">
    <property type="nucleotide sequence ID" value="NZ_CP109441.1"/>
</dbReference>
<dbReference type="InterPro" id="IPR001757">
    <property type="entry name" value="P_typ_ATPase"/>
</dbReference>
<evidence type="ECO:0000256" key="6">
    <source>
        <dbReference type="ARBA" id="ARBA00022842"/>
    </source>
</evidence>
<dbReference type="Pfam" id="PF00689">
    <property type="entry name" value="Cation_ATPase_C"/>
    <property type="match status" value="1"/>
</dbReference>
<dbReference type="SUPFAM" id="SSF81665">
    <property type="entry name" value="Calcium ATPase, transmembrane domain M"/>
    <property type="match status" value="1"/>
</dbReference>
<keyword evidence="15" id="KW-1185">Reference proteome</keyword>
<evidence type="ECO:0000256" key="3">
    <source>
        <dbReference type="ARBA" id="ARBA00022723"/>
    </source>
</evidence>
<dbReference type="SFLD" id="SFLDS00003">
    <property type="entry name" value="Haloacid_Dehalogenase"/>
    <property type="match status" value="1"/>
</dbReference>
<keyword evidence="7" id="KW-1278">Translocase</keyword>
<proteinExistence type="predicted"/>
<feature type="compositionally biased region" description="Low complexity" evidence="11">
    <location>
        <begin position="512"/>
        <end position="525"/>
    </location>
</feature>
<dbReference type="InterPro" id="IPR044492">
    <property type="entry name" value="P_typ_ATPase_HD_dom"/>
</dbReference>
<dbReference type="InterPro" id="IPR008250">
    <property type="entry name" value="ATPase_P-typ_transduc_dom_A_sf"/>
</dbReference>
<dbReference type="Gene3D" id="2.70.150.10">
    <property type="entry name" value="Calcium-transporting ATPase, cytoplasmic transduction domain A"/>
    <property type="match status" value="1"/>
</dbReference>
<keyword evidence="2" id="KW-0812">Transmembrane</keyword>
<dbReference type="Pfam" id="PF00122">
    <property type="entry name" value="E1-E2_ATPase"/>
    <property type="match status" value="1"/>
</dbReference>
<keyword evidence="3" id="KW-0479">Metal-binding</keyword>
<keyword evidence="6" id="KW-0460">Magnesium</keyword>
<evidence type="ECO:0000256" key="10">
    <source>
        <dbReference type="ARBA" id="ARBA00049360"/>
    </source>
</evidence>
<evidence type="ECO:0000256" key="11">
    <source>
        <dbReference type="SAM" id="MobiDB-lite"/>
    </source>
</evidence>
<evidence type="ECO:0000256" key="7">
    <source>
        <dbReference type="ARBA" id="ARBA00022967"/>
    </source>
</evidence>
<protein>
    <submittedName>
        <fullName evidence="14">Cation-translocating P-type ATPase</fullName>
    </submittedName>
</protein>
<evidence type="ECO:0000313" key="15">
    <source>
        <dbReference type="Proteomes" id="UP001432062"/>
    </source>
</evidence>
<gene>
    <name evidence="14" type="ORF">OG563_25735</name>
</gene>
<dbReference type="InterPro" id="IPR018303">
    <property type="entry name" value="ATPase_P-typ_P_site"/>
</dbReference>
<feature type="domain" description="P-type ATPase A" evidence="12">
    <location>
        <begin position="882"/>
        <end position="978"/>
    </location>
</feature>
<evidence type="ECO:0000256" key="8">
    <source>
        <dbReference type="ARBA" id="ARBA00022989"/>
    </source>
</evidence>
<dbReference type="InterPro" id="IPR059000">
    <property type="entry name" value="ATPase_P-type_domA"/>
</dbReference>
<comment type="subcellular location">
    <subcellularLocation>
        <location evidence="1">Cell membrane</location>
        <topology evidence="1">Multi-pass membrane protein</topology>
    </subcellularLocation>
</comment>
<feature type="compositionally biased region" description="Basic and acidic residues" evidence="11">
    <location>
        <begin position="496"/>
        <end position="506"/>
    </location>
</feature>
<keyword evidence="4" id="KW-0547">Nucleotide-binding</keyword>
<reference evidence="14" key="1">
    <citation type="submission" date="2022-10" db="EMBL/GenBank/DDBJ databases">
        <title>The complete genomes of actinobacterial strains from the NBC collection.</title>
        <authorList>
            <person name="Joergensen T.S."/>
            <person name="Alvarez Arevalo M."/>
            <person name="Sterndorff E.B."/>
            <person name="Faurdal D."/>
            <person name="Vuksanovic O."/>
            <person name="Mourched A.-S."/>
            <person name="Charusanti P."/>
            <person name="Shaw S."/>
            <person name="Blin K."/>
            <person name="Weber T."/>
        </authorList>
    </citation>
    <scope>NUCLEOTIDE SEQUENCE</scope>
    <source>
        <strain evidence="14">NBC_01482</strain>
    </source>
</reference>
<dbReference type="InterPro" id="IPR023298">
    <property type="entry name" value="ATPase_P-typ_TM_dom_sf"/>
</dbReference>
<dbReference type="InterPro" id="IPR023299">
    <property type="entry name" value="ATPase_P-typ_cyto_dom_N"/>
</dbReference>
<feature type="region of interest" description="Disordered" evidence="11">
    <location>
        <begin position="1459"/>
        <end position="1483"/>
    </location>
</feature>
<keyword evidence="9" id="KW-0472">Membrane</keyword>
<dbReference type="InterPro" id="IPR006068">
    <property type="entry name" value="ATPase_P-typ_cation-transptr_C"/>
</dbReference>
<evidence type="ECO:0000256" key="9">
    <source>
        <dbReference type="ARBA" id="ARBA00023136"/>
    </source>
</evidence>
<dbReference type="Gene3D" id="3.40.50.1000">
    <property type="entry name" value="HAD superfamily/HAD-like"/>
    <property type="match status" value="2"/>
</dbReference>
<feature type="compositionally biased region" description="Basic and acidic residues" evidence="11">
    <location>
        <begin position="1461"/>
        <end position="1481"/>
    </location>
</feature>
<dbReference type="Gene3D" id="1.20.1110.10">
    <property type="entry name" value="Calcium-transporting ATPase, transmembrane domain"/>
    <property type="match status" value="2"/>
</dbReference>
<accession>A0ABZ1YHG5</accession>
<dbReference type="SUPFAM" id="SSF56784">
    <property type="entry name" value="HAD-like"/>
    <property type="match status" value="1"/>
</dbReference>
<dbReference type="Gene3D" id="3.40.1110.10">
    <property type="entry name" value="Calcium-transporting ATPase, cytoplasmic domain N"/>
    <property type="match status" value="1"/>
</dbReference>
<dbReference type="PRINTS" id="PR00119">
    <property type="entry name" value="CATATPASE"/>
</dbReference>
<evidence type="ECO:0000256" key="4">
    <source>
        <dbReference type="ARBA" id="ARBA00022741"/>
    </source>
</evidence>
<dbReference type="Pfam" id="PF13246">
    <property type="entry name" value="Cation_ATPase"/>
    <property type="match status" value="1"/>
</dbReference>
<dbReference type="InterPro" id="IPR036412">
    <property type="entry name" value="HAD-like_sf"/>
</dbReference>
<dbReference type="PANTHER" id="PTHR24093">
    <property type="entry name" value="CATION TRANSPORTING ATPASE"/>
    <property type="match status" value="1"/>
</dbReference>
<dbReference type="PROSITE" id="PS00154">
    <property type="entry name" value="ATPASE_E1_E2"/>
    <property type="match status" value="1"/>
</dbReference>
<dbReference type="EMBL" id="CP109441">
    <property type="protein sequence ID" value="WUV42660.1"/>
    <property type="molecule type" value="Genomic_DNA"/>
</dbReference>
<evidence type="ECO:0000313" key="14">
    <source>
        <dbReference type="EMBL" id="WUV42660.1"/>
    </source>
</evidence>
<sequence>MGRRDGLAPWWIEAPTAAITGVVRSGVSTAVGLGVQLVEAPFHAAEAVADAAASAVDTAAAGVDELAPTPESPLGDDLLDLVDPHERRANRRVALRADKATIEVRGLSSERGAALARTLDERLGKLRGVRWSHVNAVTGRVVATLREGATGLPELLEVIEGIEADNNVAEVDWSRTVEYPEDREPLLAAGIQVASEVFAIAVSTFGARLPFGGPARAVRAAATFVDTQPRLRTMLESRFGRSRTDMALTVVTAIGTAFGENAADGLTNLLADTAQRTFLLGEAIAQRLEWRNWESELVCREHPDVTEPLPPYTRPTDLPRGPIERVGDETAAGSLIGTAALVGLGRIGDAADALGLGAPKAARASREAYAASVNMVLARAGVLTLHRGAWRRLDRLTTLVIDGEALLTSRRLVLDVESADDEWSTGKVWTAAQRLLWSSEGDGETATRGDQQATADGNEAAATGDKNAATGGNERATTESDEQATARTDGATAPQGDKRAATDGHKKTSTKAATVDNGAAATAGDEQAVTEGDEEKTADKSLQLVHPNSGARDRGATIRPVWRELRDGDHTVGRVLLGRELDSSAHDVLTAARRAGLRVVLVAHEDAIELRSLADEFVSATTSMSKLVERLQQDGQVVAVLSPRAHKALARADVALGLFTADHCEPPWAADAICRDLGQVQRVLATVAPAREVSDRGRTLALSACALGGLLLAVTPTRSARTTPMVAAQLTALMTGARKGIRAAASAPPTTIAPLLPWHALESNEVLGRLPQPPALDERAIPARAEQSLITKTFAPMTSFARHLRHELDDPLTPILSVGAVATAILGEPSDAILLASVLTVNAVISAGQRQRAESELQDLLEGEQLTGRLIDRDAIDESAPTEESVPADALAIGDILAISAGDVVPADARLLRVDDLEMDESGLTGESVTVEKHLAATPGAALGERACMIFAGSTVVNGTGLAVVVAVGPDTQAGRAAAGAVPPDKGGVQAQLRQLTNHALPLTLSGGALVTALGALRGRMLRDAISDGVAVAVAAVPEGLPLVATVAQLAAARRLSRYGVLVRASRTVEALGRVDTLCFDKTGTLTEGRLRLTMLADLDNQWSPDDDSDDARRLLRAAARACPDPDDGPVLHATDRAVLDAAESLGDDAQQWDPIDEIPFESNRGYAAVLGQTTRKLRLIVKGAPEVVLPRCTKALTAEQFSEDLHKRARAVVDDLAEQGLRVLVVARRDLSNEPDDVERAVDKLTLLGFIGIADTPRPQTLPLVTALQDNDIGVRMITGDHPVTAAAVARQLGITVDTVTTGADLDRLDDTEQAKLIERSTVFARVDPEQKVRIVAALRRNGHVVGMTGDGSNDAAAIRSADIGIGLAARGSAAARNAADLVLTDPDPLALLHALVEGRGMWQRISDAVGVLVGGNAGEIAFTIYGTVVGGQAPLGTRQFLLVNMLTDMFPALALALSPDRDSPSPHDAEHGAEQRTRQLAEIPPARLGPDLTRTIAVRGIATAAGACTAWTLGRYTGTQRRAATIGLVALIGTQLGQTLVSGHRSPLVWVTTAASGVVLGAVVMVPGLSAYFGCTPLGPVGWTIATTCAAAATAGSTVLPRLLPGAHED</sequence>
<feature type="domain" description="Cation-transporting P-type ATPase C-terminal" evidence="13">
    <location>
        <begin position="1435"/>
        <end position="1595"/>
    </location>
</feature>
<keyword evidence="5" id="KW-0067">ATP-binding</keyword>
<name>A0ABZ1YHG5_9NOCA</name>
<dbReference type="NCBIfam" id="TIGR01494">
    <property type="entry name" value="ATPase_P-type"/>
    <property type="match status" value="2"/>
</dbReference>
<dbReference type="SFLD" id="SFLDG00002">
    <property type="entry name" value="C1.7:_P-type_atpase_like"/>
    <property type="match status" value="1"/>
</dbReference>